<dbReference type="Proteomes" id="UP000887013">
    <property type="component" value="Unassembled WGS sequence"/>
</dbReference>
<evidence type="ECO:0000313" key="2">
    <source>
        <dbReference type="Proteomes" id="UP000887013"/>
    </source>
</evidence>
<comment type="caution">
    <text evidence="1">The sequence shown here is derived from an EMBL/GenBank/DDBJ whole genome shotgun (WGS) entry which is preliminary data.</text>
</comment>
<reference evidence="1" key="1">
    <citation type="submission" date="2020-08" db="EMBL/GenBank/DDBJ databases">
        <title>Multicomponent nature underlies the extraordinary mechanical properties of spider dragline silk.</title>
        <authorList>
            <person name="Kono N."/>
            <person name="Nakamura H."/>
            <person name="Mori M."/>
            <person name="Yoshida Y."/>
            <person name="Ohtoshi R."/>
            <person name="Malay A.D."/>
            <person name="Moran D.A.P."/>
            <person name="Tomita M."/>
            <person name="Numata K."/>
            <person name="Arakawa K."/>
        </authorList>
    </citation>
    <scope>NUCLEOTIDE SEQUENCE</scope>
</reference>
<organism evidence="1 2">
    <name type="scientific">Nephila pilipes</name>
    <name type="common">Giant wood spider</name>
    <name type="synonym">Nephila maculata</name>
    <dbReference type="NCBI Taxonomy" id="299642"/>
    <lineage>
        <taxon>Eukaryota</taxon>
        <taxon>Metazoa</taxon>
        <taxon>Ecdysozoa</taxon>
        <taxon>Arthropoda</taxon>
        <taxon>Chelicerata</taxon>
        <taxon>Arachnida</taxon>
        <taxon>Araneae</taxon>
        <taxon>Araneomorphae</taxon>
        <taxon>Entelegynae</taxon>
        <taxon>Araneoidea</taxon>
        <taxon>Nephilidae</taxon>
        <taxon>Nephila</taxon>
    </lineage>
</organism>
<feature type="non-terminal residue" evidence="1">
    <location>
        <position position="1"/>
    </location>
</feature>
<gene>
    <name evidence="1" type="ORF">NPIL_152321</name>
</gene>
<sequence>PQTASLESILVLPIKRAFYFGLFLELGKCPSNQAANQKTSGGRESNKLPWERRLAAVYDDIIHSIIDFPRNVFSPADLKGGDVFV</sequence>
<evidence type="ECO:0000313" key="1">
    <source>
        <dbReference type="EMBL" id="GFT42608.1"/>
    </source>
</evidence>
<dbReference type="EMBL" id="BMAW01015219">
    <property type="protein sequence ID" value="GFT42608.1"/>
    <property type="molecule type" value="Genomic_DNA"/>
</dbReference>
<name>A0A8X6TPN4_NEPPI</name>
<protein>
    <submittedName>
        <fullName evidence="1">Uncharacterized protein</fullName>
    </submittedName>
</protein>
<keyword evidence="2" id="KW-1185">Reference proteome</keyword>
<dbReference type="AlphaFoldDB" id="A0A8X6TPN4"/>
<proteinExistence type="predicted"/>
<accession>A0A8X6TPN4</accession>